<dbReference type="PANTHER" id="PTHR30204:SF69">
    <property type="entry name" value="MERR-FAMILY TRANSCRIPTIONAL REGULATOR"/>
    <property type="match status" value="1"/>
</dbReference>
<dbReference type="EMBL" id="CP024848">
    <property type="protein sequence ID" value="AXI07816.1"/>
    <property type="molecule type" value="Genomic_DNA"/>
</dbReference>
<keyword evidence="2" id="KW-0805">Transcription regulation</keyword>
<evidence type="ECO:0000256" key="2">
    <source>
        <dbReference type="ARBA" id="ARBA00023015"/>
    </source>
</evidence>
<protein>
    <submittedName>
        <fullName evidence="7">Transcriptional regulator</fullName>
    </submittedName>
</protein>
<evidence type="ECO:0000256" key="1">
    <source>
        <dbReference type="ARBA" id="ARBA00022491"/>
    </source>
</evidence>
<sequence>MMVKPIEIARKLGISTSALRHYEAWGIVPPVNRSANGYRLYTDEHVAYFECIRAMNEGFGMDLVRKIMPLIQEQKLTEALWLVNEAQAKLHQEKTKAEQALQALELEELEGFSARHKKDWYSIREVAEEIDVPASTLRHWEKEGLIEPEREIDNGYRKYSRADIRRLLIIRTIRSAVYSLEIVRRVVDEIDQNNLAQAKKIAKDSLTYMDYLIKKQLRGGYYLHKLYSLLEKLPS</sequence>
<reference evidence="8" key="1">
    <citation type="submission" date="2017-11" db="EMBL/GenBank/DDBJ databases">
        <authorList>
            <person name="Zhu W."/>
        </authorList>
    </citation>
    <scope>NUCLEOTIDE SEQUENCE [LARGE SCALE GENOMIC DNA]</scope>
    <source>
        <strain evidence="8">160</strain>
    </source>
</reference>
<dbReference type="InterPro" id="IPR047057">
    <property type="entry name" value="MerR_fam"/>
</dbReference>
<feature type="domain" description="HTH merR-type" evidence="6">
    <location>
        <begin position="1"/>
        <end position="70"/>
    </location>
</feature>
<proteinExistence type="predicted"/>
<dbReference type="PROSITE" id="PS50937">
    <property type="entry name" value="HTH_MERR_2"/>
    <property type="match status" value="2"/>
</dbReference>
<keyword evidence="1" id="KW-0678">Repressor</keyword>
<accession>A0A345PCT6</accession>
<dbReference type="Proteomes" id="UP000253908">
    <property type="component" value="Chromosome"/>
</dbReference>
<keyword evidence="3" id="KW-0238">DNA-binding</keyword>
<evidence type="ECO:0000313" key="8">
    <source>
        <dbReference type="Proteomes" id="UP000253908"/>
    </source>
</evidence>
<dbReference type="GO" id="GO:0003700">
    <property type="term" value="F:DNA-binding transcription factor activity"/>
    <property type="evidence" value="ECO:0007669"/>
    <property type="project" value="InterPro"/>
</dbReference>
<dbReference type="Pfam" id="PF13411">
    <property type="entry name" value="MerR_1"/>
    <property type="match status" value="2"/>
</dbReference>
<evidence type="ECO:0000256" key="4">
    <source>
        <dbReference type="ARBA" id="ARBA00023163"/>
    </source>
</evidence>
<keyword evidence="5" id="KW-0175">Coiled coil</keyword>
<dbReference type="SUPFAM" id="SSF46955">
    <property type="entry name" value="Putative DNA-binding domain"/>
    <property type="match status" value="2"/>
</dbReference>
<feature type="domain" description="HTH merR-type" evidence="6">
    <location>
        <begin position="120"/>
        <end position="189"/>
    </location>
</feature>
<evidence type="ECO:0000256" key="5">
    <source>
        <dbReference type="SAM" id="Coils"/>
    </source>
</evidence>
<dbReference type="GO" id="GO:0003677">
    <property type="term" value="F:DNA binding"/>
    <property type="evidence" value="ECO:0007669"/>
    <property type="project" value="UniProtKB-KW"/>
</dbReference>
<dbReference type="InterPro" id="IPR000551">
    <property type="entry name" value="MerR-type_HTH_dom"/>
</dbReference>
<keyword evidence="4" id="KW-0804">Transcription</keyword>
<dbReference type="InterPro" id="IPR009061">
    <property type="entry name" value="DNA-bd_dom_put_sf"/>
</dbReference>
<dbReference type="SMART" id="SM00422">
    <property type="entry name" value="HTH_MERR"/>
    <property type="match status" value="2"/>
</dbReference>
<dbReference type="KEGG" id="ocn:CUC15_01940"/>
<evidence type="ECO:0000256" key="3">
    <source>
        <dbReference type="ARBA" id="ARBA00023125"/>
    </source>
</evidence>
<evidence type="ECO:0000259" key="6">
    <source>
        <dbReference type="PROSITE" id="PS50937"/>
    </source>
</evidence>
<dbReference type="OrthoDB" id="122388at2"/>
<evidence type="ECO:0000313" key="7">
    <source>
        <dbReference type="EMBL" id="AXI07816.1"/>
    </source>
</evidence>
<feature type="coiled-coil region" evidence="5">
    <location>
        <begin position="83"/>
        <end position="110"/>
    </location>
</feature>
<name>A0A345PCT6_9BACI</name>
<keyword evidence="8" id="KW-1185">Reference proteome</keyword>
<organism evidence="7 8">
    <name type="scientific">Oceanobacillus zhaokaii</name>
    <dbReference type="NCBI Taxonomy" id="2052660"/>
    <lineage>
        <taxon>Bacteria</taxon>
        <taxon>Bacillati</taxon>
        <taxon>Bacillota</taxon>
        <taxon>Bacilli</taxon>
        <taxon>Bacillales</taxon>
        <taxon>Bacillaceae</taxon>
        <taxon>Oceanobacillus</taxon>
    </lineage>
</organism>
<dbReference type="AlphaFoldDB" id="A0A345PCT6"/>
<dbReference type="Gene3D" id="1.10.1660.10">
    <property type="match status" value="2"/>
</dbReference>
<dbReference type="PANTHER" id="PTHR30204">
    <property type="entry name" value="REDOX-CYCLING DRUG-SENSING TRANSCRIPTIONAL ACTIVATOR SOXR"/>
    <property type="match status" value="1"/>
</dbReference>
<gene>
    <name evidence="7" type="ORF">CUC15_01940</name>
</gene>